<gene>
    <name evidence="4" type="ORF">M378DRAFT_181610</name>
</gene>
<dbReference type="InParanoid" id="A0A0C2WLH2"/>
<evidence type="ECO:0000256" key="2">
    <source>
        <dbReference type="ARBA" id="ARBA00023154"/>
    </source>
</evidence>
<sequence length="143" mass="14970">MSPFGQTPITEVASSGFVARPYAGSRMGLLSFAAAHRTLTSVEALWVNLPSTCAISLDVNNTALEAAVAEHGLVISMIPYTCHAAVIKAAVKGKIHVDVVTTSYVSPLCLSYMYAAAVEAGIVVTNKIGLDPDIDRLYALGVC</sequence>
<keyword evidence="2" id="KW-0028">Amino-acid biosynthesis</keyword>
<dbReference type="GO" id="GO:0005737">
    <property type="term" value="C:cytoplasm"/>
    <property type="evidence" value="ECO:0007669"/>
    <property type="project" value="TreeGrafter"/>
</dbReference>
<dbReference type="SUPFAM" id="SSF51735">
    <property type="entry name" value="NAD(P)-binding Rossmann-fold domains"/>
    <property type="match status" value="1"/>
</dbReference>
<name>A0A0C2WLH2_AMAMK</name>
<evidence type="ECO:0000256" key="1">
    <source>
        <dbReference type="ARBA" id="ARBA00023002"/>
    </source>
</evidence>
<dbReference type="HOGENOM" id="CLU_1805679_0_0_1"/>
<dbReference type="STRING" id="946122.A0A0C2WLH2"/>
<keyword evidence="5" id="KW-1185">Reference proteome</keyword>
<dbReference type="GO" id="GO:0004753">
    <property type="term" value="F:saccharopine dehydrogenase activity"/>
    <property type="evidence" value="ECO:0007669"/>
    <property type="project" value="TreeGrafter"/>
</dbReference>
<dbReference type="GO" id="GO:0019878">
    <property type="term" value="P:lysine biosynthetic process via aminoadipic acid"/>
    <property type="evidence" value="ECO:0007669"/>
    <property type="project" value="TreeGrafter"/>
</dbReference>
<dbReference type="EMBL" id="KN818366">
    <property type="protein sequence ID" value="KIL57526.1"/>
    <property type="molecule type" value="Genomic_DNA"/>
</dbReference>
<accession>A0A0C2WLH2</accession>
<dbReference type="PANTHER" id="PTHR11133:SF22">
    <property type="entry name" value="ALPHA-AMINOADIPIC SEMIALDEHYDE SYNTHASE, MITOCHONDRIAL"/>
    <property type="match status" value="1"/>
</dbReference>
<dbReference type="Pfam" id="PF03435">
    <property type="entry name" value="Sacchrp_dh_NADP"/>
    <property type="match status" value="1"/>
</dbReference>
<dbReference type="OrthoDB" id="10059875at2759"/>
<keyword evidence="2" id="KW-0457">Lysine biosynthesis</keyword>
<dbReference type="InterPro" id="IPR005097">
    <property type="entry name" value="Sacchrp_dh_NADP-bd"/>
</dbReference>
<evidence type="ECO:0000313" key="4">
    <source>
        <dbReference type="EMBL" id="KIL57526.1"/>
    </source>
</evidence>
<dbReference type="InterPro" id="IPR036291">
    <property type="entry name" value="NAD(P)-bd_dom_sf"/>
</dbReference>
<dbReference type="Gene3D" id="3.40.50.720">
    <property type="entry name" value="NAD(P)-binding Rossmann-like Domain"/>
    <property type="match status" value="1"/>
</dbReference>
<proteinExistence type="predicted"/>
<dbReference type="AlphaFoldDB" id="A0A0C2WLH2"/>
<dbReference type="PANTHER" id="PTHR11133">
    <property type="entry name" value="SACCHAROPINE DEHYDROGENASE"/>
    <property type="match status" value="1"/>
</dbReference>
<reference evidence="4 5" key="1">
    <citation type="submission" date="2014-04" db="EMBL/GenBank/DDBJ databases">
        <title>Evolutionary Origins and Diversification of the Mycorrhizal Mutualists.</title>
        <authorList>
            <consortium name="DOE Joint Genome Institute"/>
            <consortium name="Mycorrhizal Genomics Consortium"/>
            <person name="Kohler A."/>
            <person name="Kuo A."/>
            <person name="Nagy L.G."/>
            <person name="Floudas D."/>
            <person name="Copeland A."/>
            <person name="Barry K.W."/>
            <person name="Cichocki N."/>
            <person name="Veneault-Fourrey C."/>
            <person name="LaButti K."/>
            <person name="Lindquist E.A."/>
            <person name="Lipzen A."/>
            <person name="Lundell T."/>
            <person name="Morin E."/>
            <person name="Murat C."/>
            <person name="Riley R."/>
            <person name="Ohm R."/>
            <person name="Sun H."/>
            <person name="Tunlid A."/>
            <person name="Henrissat B."/>
            <person name="Grigoriev I.V."/>
            <person name="Hibbett D.S."/>
            <person name="Martin F."/>
        </authorList>
    </citation>
    <scope>NUCLEOTIDE SEQUENCE [LARGE SCALE GENOMIC DNA]</scope>
    <source>
        <strain evidence="4 5">Koide BX008</strain>
    </source>
</reference>
<dbReference type="Proteomes" id="UP000054549">
    <property type="component" value="Unassembled WGS sequence"/>
</dbReference>
<organism evidence="4 5">
    <name type="scientific">Amanita muscaria (strain Koide BX008)</name>
    <dbReference type="NCBI Taxonomy" id="946122"/>
    <lineage>
        <taxon>Eukaryota</taxon>
        <taxon>Fungi</taxon>
        <taxon>Dikarya</taxon>
        <taxon>Basidiomycota</taxon>
        <taxon>Agaricomycotina</taxon>
        <taxon>Agaricomycetes</taxon>
        <taxon>Agaricomycetidae</taxon>
        <taxon>Agaricales</taxon>
        <taxon>Pluteineae</taxon>
        <taxon>Amanitaceae</taxon>
        <taxon>Amanita</taxon>
    </lineage>
</organism>
<dbReference type="InterPro" id="IPR051168">
    <property type="entry name" value="AASS"/>
</dbReference>
<evidence type="ECO:0000313" key="5">
    <source>
        <dbReference type="Proteomes" id="UP000054549"/>
    </source>
</evidence>
<feature type="domain" description="Saccharopine dehydrogenase NADP binding" evidence="3">
    <location>
        <begin position="33"/>
        <end position="105"/>
    </location>
</feature>
<protein>
    <recommendedName>
        <fullName evidence="3">Saccharopine dehydrogenase NADP binding domain-containing protein</fullName>
    </recommendedName>
</protein>
<evidence type="ECO:0000259" key="3">
    <source>
        <dbReference type="Pfam" id="PF03435"/>
    </source>
</evidence>
<keyword evidence="1" id="KW-0560">Oxidoreductase</keyword>